<keyword evidence="2" id="KW-1185">Reference proteome</keyword>
<evidence type="ECO:0000313" key="2">
    <source>
        <dbReference type="Proteomes" id="UP000236725"/>
    </source>
</evidence>
<name>A0A8G2BY30_9BACT</name>
<proteinExistence type="predicted"/>
<dbReference type="Proteomes" id="UP000236725">
    <property type="component" value="Unassembled WGS sequence"/>
</dbReference>
<protein>
    <recommendedName>
        <fullName evidence="3">Protein N-acetyltransferase, RimJ/RimL family</fullName>
    </recommendedName>
</protein>
<dbReference type="SUPFAM" id="SSF55729">
    <property type="entry name" value="Acyl-CoA N-acyltransferases (Nat)"/>
    <property type="match status" value="1"/>
</dbReference>
<accession>A0A8G2BY30</accession>
<evidence type="ECO:0008006" key="3">
    <source>
        <dbReference type="Google" id="ProtNLM"/>
    </source>
</evidence>
<organism evidence="1 2">
    <name type="scientific">Parabacteroides chinchillae</name>
    <dbReference type="NCBI Taxonomy" id="871327"/>
    <lineage>
        <taxon>Bacteria</taxon>
        <taxon>Pseudomonadati</taxon>
        <taxon>Bacteroidota</taxon>
        <taxon>Bacteroidia</taxon>
        <taxon>Bacteroidales</taxon>
        <taxon>Tannerellaceae</taxon>
        <taxon>Parabacteroides</taxon>
    </lineage>
</organism>
<reference evidence="1 2" key="1">
    <citation type="submission" date="2016-10" db="EMBL/GenBank/DDBJ databases">
        <authorList>
            <person name="Varghese N."/>
            <person name="Submissions S."/>
        </authorList>
    </citation>
    <scope>NUCLEOTIDE SEQUENCE [LARGE SCALE GENOMIC DNA]</scope>
    <source>
        <strain evidence="1 2">DSM 29073</strain>
    </source>
</reference>
<dbReference type="EMBL" id="FNVS01000016">
    <property type="protein sequence ID" value="SEG13793.1"/>
    <property type="molecule type" value="Genomic_DNA"/>
</dbReference>
<dbReference type="Gene3D" id="3.40.630.30">
    <property type="match status" value="1"/>
</dbReference>
<dbReference type="InterPro" id="IPR016181">
    <property type="entry name" value="Acyl_CoA_acyltransferase"/>
</dbReference>
<dbReference type="AlphaFoldDB" id="A0A8G2BY30"/>
<dbReference type="RefSeq" id="WP_200817977.1">
    <property type="nucleotide sequence ID" value="NZ_FNVS01000016.1"/>
</dbReference>
<gene>
    <name evidence="1" type="ORF">SAMN05444001_11656</name>
</gene>
<comment type="caution">
    <text evidence="1">The sequence shown here is derived from an EMBL/GenBank/DDBJ whole genome shotgun (WGS) entry which is preliminary data.</text>
</comment>
<sequence>MNIRNTTLADLSHVMEIYDYAKRFMQEHGNGNQWINGYPSTELIVREIEKGHSFVCEDEKGEIVGTFCYIEGIDHTYLRIYEGKWLNNEPYAVIHRMASNGKQKNVSSECLEWSFRKCNNIRVDTHRDNVVMQAILKKHGFMQCGIIYVDNGTERLAFHKVIDCQP</sequence>
<evidence type="ECO:0000313" key="1">
    <source>
        <dbReference type="EMBL" id="SEG13793.1"/>
    </source>
</evidence>